<dbReference type="AlphaFoldDB" id="A0A382IZ54"/>
<organism evidence="1">
    <name type="scientific">marine metagenome</name>
    <dbReference type="NCBI Taxonomy" id="408172"/>
    <lineage>
        <taxon>unclassified sequences</taxon>
        <taxon>metagenomes</taxon>
        <taxon>ecological metagenomes</taxon>
    </lineage>
</organism>
<dbReference type="EMBL" id="UINC01070356">
    <property type="protein sequence ID" value="SVC04442.1"/>
    <property type="molecule type" value="Genomic_DNA"/>
</dbReference>
<feature type="non-terminal residue" evidence="1">
    <location>
        <position position="28"/>
    </location>
</feature>
<proteinExistence type="predicted"/>
<accession>A0A382IZ54</accession>
<name>A0A382IZ54_9ZZZZ</name>
<reference evidence="1" key="1">
    <citation type="submission" date="2018-05" db="EMBL/GenBank/DDBJ databases">
        <authorList>
            <person name="Lanie J.A."/>
            <person name="Ng W.-L."/>
            <person name="Kazmierczak K.M."/>
            <person name="Andrzejewski T.M."/>
            <person name="Davidsen T.M."/>
            <person name="Wayne K.J."/>
            <person name="Tettelin H."/>
            <person name="Glass J.I."/>
            <person name="Rusch D."/>
            <person name="Podicherti R."/>
            <person name="Tsui H.-C.T."/>
            <person name="Winkler M.E."/>
        </authorList>
    </citation>
    <scope>NUCLEOTIDE SEQUENCE</scope>
</reference>
<evidence type="ECO:0000313" key="1">
    <source>
        <dbReference type="EMBL" id="SVC04442.1"/>
    </source>
</evidence>
<sequence length="28" mass="3091">MQGTGYCAAARNTGQKLILQTLPERGRR</sequence>
<gene>
    <name evidence="1" type="ORF">METZ01_LOCUS257296</name>
</gene>
<protein>
    <submittedName>
        <fullName evidence="1">Uncharacterized protein</fullName>
    </submittedName>
</protein>